<protein>
    <submittedName>
        <fullName evidence="3">Uncharacterized protein</fullName>
    </submittedName>
</protein>
<evidence type="ECO:0000313" key="4">
    <source>
        <dbReference type="Proteomes" id="UP000076842"/>
    </source>
</evidence>
<name>A0A165H4X3_9BASI</name>
<reference evidence="3 4" key="1">
    <citation type="journal article" date="2016" name="Mol. Biol. Evol.">
        <title>Comparative Genomics of Early-Diverging Mushroom-Forming Fungi Provides Insights into the Origins of Lignocellulose Decay Capabilities.</title>
        <authorList>
            <person name="Nagy L.G."/>
            <person name="Riley R."/>
            <person name="Tritt A."/>
            <person name="Adam C."/>
            <person name="Daum C."/>
            <person name="Floudas D."/>
            <person name="Sun H."/>
            <person name="Yadav J.S."/>
            <person name="Pangilinan J."/>
            <person name="Larsson K.H."/>
            <person name="Matsuura K."/>
            <person name="Barry K."/>
            <person name="Labutti K."/>
            <person name="Kuo R."/>
            <person name="Ohm R.A."/>
            <person name="Bhattacharya S.S."/>
            <person name="Shirouzu T."/>
            <person name="Yoshinaga Y."/>
            <person name="Martin F.M."/>
            <person name="Grigoriev I.V."/>
            <person name="Hibbett D.S."/>
        </authorList>
    </citation>
    <scope>NUCLEOTIDE SEQUENCE [LARGE SCALE GENOMIC DNA]</scope>
    <source>
        <strain evidence="3 4">HHB12733</strain>
    </source>
</reference>
<keyword evidence="4" id="KW-1185">Reference proteome</keyword>
<gene>
    <name evidence="3" type="ORF">CALCODRAFT_222573</name>
</gene>
<sequence>MGWAMLGGGRGCWALCVGVCAIIPCGGGPDKGGEWAGRGPAEGAGDQSRARAGQQQHPGAGQCPGSERGARWEEGAEQSTGGGLYLSRPARASSCHTPHLCFRPAPRAAASSSKQHHPNPALTYPAQTSFATTRTTATTTVTVSRNTAWRTDEALTWPCAECMQYATLLAASAREANNERLLACGSSLWPVRSILSCGCAGS</sequence>
<evidence type="ECO:0000313" key="3">
    <source>
        <dbReference type="EMBL" id="KZT58868.1"/>
    </source>
</evidence>
<evidence type="ECO:0000256" key="2">
    <source>
        <dbReference type="SAM" id="SignalP"/>
    </source>
</evidence>
<evidence type="ECO:0000256" key="1">
    <source>
        <dbReference type="SAM" id="MobiDB-lite"/>
    </source>
</evidence>
<keyword evidence="2" id="KW-0732">Signal</keyword>
<feature type="region of interest" description="Disordered" evidence="1">
    <location>
        <begin position="34"/>
        <end position="83"/>
    </location>
</feature>
<dbReference type="InParanoid" id="A0A165H4X3"/>
<feature type="chain" id="PRO_5007858484" evidence="2">
    <location>
        <begin position="28"/>
        <end position="202"/>
    </location>
</feature>
<dbReference type="EMBL" id="KV423946">
    <property type="protein sequence ID" value="KZT58868.1"/>
    <property type="molecule type" value="Genomic_DNA"/>
</dbReference>
<dbReference type="AlphaFoldDB" id="A0A165H4X3"/>
<dbReference type="Proteomes" id="UP000076842">
    <property type="component" value="Unassembled WGS sequence"/>
</dbReference>
<accession>A0A165H4X3</accession>
<organism evidence="3 4">
    <name type="scientific">Calocera cornea HHB12733</name>
    <dbReference type="NCBI Taxonomy" id="1353952"/>
    <lineage>
        <taxon>Eukaryota</taxon>
        <taxon>Fungi</taxon>
        <taxon>Dikarya</taxon>
        <taxon>Basidiomycota</taxon>
        <taxon>Agaricomycotina</taxon>
        <taxon>Dacrymycetes</taxon>
        <taxon>Dacrymycetales</taxon>
        <taxon>Dacrymycetaceae</taxon>
        <taxon>Calocera</taxon>
    </lineage>
</organism>
<feature type="signal peptide" evidence="2">
    <location>
        <begin position="1"/>
        <end position="27"/>
    </location>
</feature>
<proteinExistence type="predicted"/>